<gene>
    <name evidence="2" type="ORF">H3Z74_20220</name>
</gene>
<evidence type="ECO:0000313" key="3">
    <source>
        <dbReference type="Proteomes" id="UP000516148"/>
    </source>
</evidence>
<feature type="domain" description="DUF218" evidence="1">
    <location>
        <begin position="34"/>
        <end position="137"/>
    </location>
</feature>
<dbReference type="CDD" id="cd06259">
    <property type="entry name" value="YdcF-like"/>
    <property type="match status" value="1"/>
</dbReference>
<dbReference type="Proteomes" id="UP000516148">
    <property type="component" value="Chromosome"/>
</dbReference>
<keyword evidence="3" id="KW-1185">Reference proteome</keyword>
<dbReference type="EMBL" id="CP061038">
    <property type="protein sequence ID" value="QNQ08992.1"/>
    <property type="molecule type" value="Genomic_DNA"/>
</dbReference>
<evidence type="ECO:0000259" key="1">
    <source>
        <dbReference type="Pfam" id="PF02698"/>
    </source>
</evidence>
<dbReference type="AlphaFoldDB" id="A0A7H0LH39"/>
<dbReference type="RefSeq" id="WP_187761317.1">
    <property type="nucleotide sequence ID" value="NZ_CP061038.1"/>
</dbReference>
<organism evidence="2 3">
    <name type="scientific">Sphingomonas alpina</name>
    <dbReference type="NCBI Taxonomy" id="653931"/>
    <lineage>
        <taxon>Bacteria</taxon>
        <taxon>Pseudomonadati</taxon>
        <taxon>Pseudomonadota</taxon>
        <taxon>Alphaproteobacteria</taxon>
        <taxon>Sphingomonadales</taxon>
        <taxon>Sphingomonadaceae</taxon>
        <taxon>Sphingomonas</taxon>
    </lineage>
</organism>
<reference evidence="2 3" key="1">
    <citation type="submission" date="2020-09" db="EMBL/GenBank/DDBJ databases">
        <title>Sphingomonas sp., a new species isolated from pork steak.</title>
        <authorList>
            <person name="Heidler von Heilborn D."/>
        </authorList>
    </citation>
    <scope>NUCLEOTIDE SEQUENCE [LARGE SCALE GENOMIC DNA]</scope>
    <source>
        <strain evidence="3">S8-3T</strain>
    </source>
</reference>
<sequence length="180" mass="19839">MIWRTLLVAIILWLLGFALFMLALPAPLDDVHTDAIVVPTGGAGRIDRGLALMKQNAAKRMLVTGVAPEVRPVELAAQYKASSRLFACCVDLGHEAVDTRSNAEETARWVREHHYKSVRLVTSDWHVARAQMELVNALDDDVTVVGDGVPSSSSPRYALLVAEYNKLLLRRLALWVGIGR</sequence>
<proteinExistence type="predicted"/>
<protein>
    <submittedName>
        <fullName evidence="2">YdcF family protein</fullName>
    </submittedName>
</protein>
<dbReference type="Pfam" id="PF02698">
    <property type="entry name" value="DUF218"/>
    <property type="match status" value="1"/>
</dbReference>
<dbReference type="InterPro" id="IPR003848">
    <property type="entry name" value="DUF218"/>
</dbReference>
<accession>A0A7H0LH39</accession>
<name>A0A7H0LH39_9SPHN</name>
<evidence type="ECO:0000313" key="2">
    <source>
        <dbReference type="EMBL" id="QNQ08992.1"/>
    </source>
</evidence>
<dbReference type="KEGG" id="spap:H3Z74_20220"/>